<evidence type="ECO:0000256" key="1">
    <source>
        <dbReference type="ARBA" id="ARBA00004245"/>
    </source>
</evidence>
<comment type="similarity">
    <text evidence="2">Belongs to the TRAFAC class myosin-kinesin ATPase superfamily. Kinesin family. KIN-14 subfamily.</text>
</comment>
<evidence type="ECO:0000256" key="8">
    <source>
        <dbReference type="ARBA" id="ARBA00023175"/>
    </source>
</evidence>
<organism evidence="14">
    <name type="scientific">Lichtheimia ramosa</name>
    <dbReference type="NCBI Taxonomy" id="688394"/>
    <lineage>
        <taxon>Eukaryota</taxon>
        <taxon>Fungi</taxon>
        <taxon>Fungi incertae sedis</taxon>
        <taxon>Mucoromycota</taxon>
        <taxon>Mucoromycotina</taxon>
        <taxon>Mucoromycetes</taxon>
        <taxon>Mucorales</taxon>
        <taxon>Lichtheimiaceae</taxon>
        <taxon>Lichtheimia</taxon>
    </lineage>
</organism>
<name>A0A077WHP1_9FUNG</name>
<reference evidence="14" key="1">
    <citation type="journal article" date="2014" name="Genome Announc.">
        <title>De novo whole-genome sequence and genome annotation of Lichtheimia ramosa.</title>
        <authorList>
            <person name="Linde J."/>
            <person name="Schwartze V."/>
            <person name="Binder U."/>
            <person name="Lass-Florl C."/>
            <person name="Voigt K."/>
            <person name="Horn F."/>
        </authorList>
    </citation>
    <scope>NUCLEOTIDE SEQUENCE</scope>
    <source>
        <strain evidence="14">JMRC FSU:6197</strain>
    </source>
</reference>
<dbReference type="InterPro" id="IPR027640">
    <property type="entry name" value="Kinesin-like_fam"/>
</dbReference>
<evidence type="ECO:0000256" key="11">
    <source>
        <dbReference type="RuleBase" id="RU000394"/>
    </source>
</evidence>
<dbReference type="GO" id="GO:0008569">
    <property type="term" value="F:minus-end-directed microtubule motor activity"/>
    <property type="evidence" value="ECO:0007669"/>
    <property type="project" value="EnsemblFungi"/>
</dbReference>
<dbReference type="GO" id="GO:0005634">
    <property type="term" value="C:nucleus"/>
    <property type="evidence" value="ECO:0007669"/>
    <property type="project" value="EnsemblFungi"/>
</dbReference>
<dbReference type="GO" id="GO:0000743">
    <property type="term" value="P:nuclear migration involved in conjugation with cellular fusion"/>
    <property type="evidence" value="ECO:0007669"/>
    <property type="project" value="EnsemblFungi"/>
</dbReference>
<dbReference type="InterPro" id="IPR027417">
    <property type="entry name" value="P-loop_NTPase"/>
</dbReference>
<evidence type="ECO:0000256" key="7">
    <source>
        <dbReference type="ARBA" id="ARBA00023054"/>
    </source>
</evidence>
<dbReference type="InterPro" id="IPR036961">
    <property type="entry name" value="Kinesin_motor_dom_sf"/>
</dbReference>
<dbReference type="OrthoDB" id="3176171at2759"/>
<dbReference type="Pfam" id="PF00225">
    <property type="entry name" value="Kinesin"/>
    <property type="match status" value="1"/>
</dbReference>
<dbReference type="PROSITE" id="PS50067">
    <property type="entry name" value="KINESIN_MOTOR_2"/>
    <property type="match status" value="1"/>
</dbReference>
<feature type="compositionally biased region" description="Basic and acidic residues" evidence="12">
    <location>
        <begin position="13"/>
        <end position="28"/>
    </location>
</feature>
<dbReference type="CDD" id="cd01366">
    <property type="entry name" value="KISc_C_terminal"/>
    <property type="match status" value="1"/>
</dbReference>
<evidence type="ECO:0000313" key="14">
    <source>
        <dbReference type="EMBL" id="CDS06694.1"/>
    </source>
</evidence>
<evidence type="ECO:0000256" key="12">
    <source>
        <dbReference type="SAM" id="MobiDB-lite"/>
    </source>
</evidence>
<dbReference type="PRINTS" id="PR00380">
    <property type="entry name" value="KINESINHEAVY"/>
</dbReference>
<dbReference type="GO" id="GO:0031122">
    <property type="term" value="P:cytoplasmic microtubule organization"/>
    <property type="evidence" value="ECO:0007669"/>
    <property type="project" value="EnsemblFungi"/>
</dbReference>
<protein>
    <recommendedName>
        <fullName evidence="11">Kinesin-like protein</fullName>
    </recommendedName>
</protein>
<dbReference type="EMBL" id="LK023321">
    <property type="protein sequence ID" value="CDS06694.1"/>
    <property type="molecule type" value="Genomic_DNA"/>
</dbReference>
<evidence type="ECO:0000256" key="4">
    <source>
        <dbReference type="ARBA" id="ARBA00022701"/>
    </source>
</evidence>
<dbReference type="GO" id="GO:1990571">
    <property type="term" value="P:meiotic centromere clustering"/>
    <property type="evidence" value="ECO:0007669"/>
    <property type="project" value="EnsemblFungi"/>
</dbReference>
<evidence type="ECO:0000256" key="6">
    <source>
        <dbReference type="ARBA" id="ARBA00022840"/>
    </source>
</evidence>
<keyword evidence="6 10" id="KW-0067">ATP-binding</keyword>
<dbReference type="GO" id="GO:0035371">
    <property type="term" value="C:microtubule plus-end"/>
    <property type="evidence" value="ECO:0007669"/>
    <property type="project" value="EnsemblFungi"/>
</dbReference>
<proteinExistence type="inferred from homology"/>
<dbReference type="GO" id="GO:0140642">
    <property type="term" value="P:meiotic spindle formation (spindle phase two)"/>
    <property type="evidence" value="ECO:0007669"/>
    <property type="project" value="EnsemblFungi"/>
</dbReference>
<dbReference type="GO" id="GO:0000776">
    <property type="term" value="C:kinetochore"/>
    <property type="evidence" value="ECO:0007669"/>
    <property type="project" value="EnsemblFungi"/>
</dbReference>
<feature type="binding site" evidence="10">
    <location>
        <begin position="450"/>
        <end position="457"/>
    </location>
    <ligand>
        <name>ATP</name>
        <dbReference type="ChEBI" id="CHEBI:30616"/>
    </ligand>
</feature>
<dbReference type="GO" id="GO:0031535">
    <property type="term" value="P:plus-end directed microtubule sliding"/>
    <property type="evidence" value="ECO:0007669"/>
    <property type="project" value="EnsemblFungi"/>
</dbReference>
<dbReference type="GO" id="GO:1990537">
    <property type="term" value="C:mitotic spindle polar microtubule"/>
    <property type="evidence" value="ECO:0007669"/>
    <property type="project" value="EnsemblFungi"/>
</dbReference>
<gene>
    <name evidence="14" type="ORF">LRAMOSA09221</name>
</gene>
<evidence type="ECO:0000256" key="2">
    <source>
        <dbReference type="ARBA" id="ARBA00010899"/>
    </source>
</evidence>
<dbReference type="GO" id="GO:1990942">
    <property type="term" value="P:mitotic metaphase chromosome recapture"/>
    <property type="evidence" value="ECO:0007669"/>
    <property type="project" value="EnsemblFungi"/>
</dbReference>
<dbReference type="GO" id="GO:0008017">
    <property type="term" value="F:microtubule binding"/>
    <property type="evidence" value="ECO:0007669"/>
    <property type="project" value="EnsemblFungi"/>
</dbReference>
<dbReference type="InterPro" id="IPR001752">
    <property type="entry name" value="Kinesin_motor_dom"/>
</dbReference>
<evidence type="ECO:0000256" key="5">
    <source>
        <dbReference type="ARBA" id="ARBA00022741"/>
    </source>
</evidence>
<keyword evidence="5 10" id="KW-0547">Nucleotide-binding</keyword>
<dbReference type="AlphaFoldDB" id="A0A077WHP1"/>
<keyword evidence="9" id="KW-0206">Cytoskeleton</keyword>
<dbReference type="GO" id="GO:0090619">
    <property type="term" value="C:meiotic spindle pole"/>
    <property type="evidence" value="ECO:0007669"/>
    <property type="project" value="EnsemblFungi"/>
</dbReference>
<evidence type="ECO:0000256" key="3">
    <source>
        <dbReference type="ARBA" id="ARBA00022490"/>
    </source>
</evidence>
<dbReference type="GO" id="GO:0030951">
    <property type="term" value="P:establishment or maintenance of microtubule cytoskeleton polarity"/>
    <property type="evidence" value="ECO:0007669"/>
    <property type="project" value="EnsemblFungi"/>
</dbReference>
<feature type="compositionally biased region" description="Low complexity" evidence="12">
    <location>
        <begin position="76"/>
        <end position="120"/>
    </location>
</feature>
<dbReference type="InterPro" id="IPR019821">
    <property type="entry name" value="Kinesin_motor_CS"/>
</dbReference>
<dbReference type="GO" id="GO:0005872">
    <property type="term" value="C:minus-end kinesin complex"/>
    <property type="evidence" value="ECO:0007669"/>
    <property type="project" value="EnsemblFungi"/>
</dbReference>
<dbReference type="GO" id="GO:0055028">
    <property type="term" value="C:cortical microtubule"/>
    <property type="evidence" value="ECO:0007669"/>
    <property type="project" value="EnsemblFungi"/>
</dbReference>
<dbReference type="GO" id="GO:1990810">
    <property type="term" value="P:microtubule anchoring at mitotic spindle pole body"/>
    <property type="evidence" value="ECO:0007669"/>
    <property type="project" value="EnsemblFungi"/>
</dbReference>
<feature type="compositionally biased region" description="Polar residues" evidence="12">
    <location>
        <begin position="54"/>
        <end position="75"/>
    </location>
</feature>
<feature type="compositionally biased region" description="Polar residues" evidence="12">
    <location>
        <begin position="126"/>
        <end position="143"/>
    </location>
</feature>
<feature type="domain" description="Kinesin motor" evidence="13">
    <location>
        <begin position="353"/>
        <end position="698"/>
    </location>
</feature>
<keyword evidence="8 10" id="KW-0505">Motor protein</keyword>
<evidence type="ECO:0000256" key="10">
    <source>
        <dbReference type="PROSITE-ProRule" id="PRU00283"/>
    </source>
</evidence>
<dbReference type="FunFam" id="3.40.850.10:FF:000065">
    <property type="entry name" value="Kinesin-like protein"/>
    <property type="match status" value="1"/>
</dbReference>
<dbReference type="SUPFAM" id="SSF52540">
    <property type="entry name" value="P-loop containing nucleoside triphosphate hydrolases"/>
    <property type="match status" value="1"/>
</dbReference>
<dbReference type="GO" id="GO:0051256">
    <property type="term" value="P:mitotic spindle midzone assembly"/>
    <property type="evidence" value="ECO:0007669"/>
    <property type="project" value="EnsemblFungi"/>
</dbReference>
<dbReference type="SMART" id="SM00129">
    <property type="entry name" value="KISc"/>
    <property type="match status" value="1"/>
</dbReference>
<dbReference type="GO" id="GO:0140641">
    <property type="term" value="P:mitotic spindle formation (spindle phase two)"/>
    <property type="evidence" value="ECO:0007669"/>
    <property type="project" value="EnsemblFungi"/>
</dbReference>
<dbReference type="Gene3D" id="3.40.850.10">
    <property type="entry name" value="Kinesin motor domain"/>
    <property type="match status" value="1"/>
</dbReference>
<accession>A0A077WHP1</accession>
<feature type="compositionally biased region" description="Polar residues" evidence="12">
    <location>
        <begin position="29"/>
        <end position="47"/>
    </location>
</feature>
<evidence type="ECO:0000256" key="9">
    <source>
        <dbReference type="ARBA" id="ARBA00023212"/>
    </source>
</evidence>
<comment type="subcellular location">
    <subcellularLocation>
        <location evidence="1">Cytoplasm</location>
        <location evidence="1">Cytoskeleton</location>
    </subcellularLocation>
</comment>
<dbReference type="GO" id="GO:0005524">
    <property type="term" value="F:ATP binding"/>
    <property type="evidence" value="ECO:0007669"/>
    <property type="project" value="UniProtKB-UniRule"/>
</dbReference>
<dbReference type="GO" id="GO:0031534">
    <property type="term" value="P:minus-end directed microtubule sliding"/>
    <property type="evidence" value="ECO:0007669"/>
    <property type="project" value="EnsemblFungi"/>
</dbReference>
<keyword evidence="4 11" id="KW-0493">Microtubule</keyword>
<feature type="region of interest" description="Disordered" evidence="12">
    <location>
        <begin position="1"/>
        <end position="149"/>
    </location>
</feature>
<keyword evidence="7" id="KW-0175">Coiled coil</keyword>
<dbReference type="GO" id="GO:0090561">
    <property type="term" value="P:nuclear migration during mitotic telophase"/>
    <property type="evidence" value="ECO:0007669"/>
    <property type="project" value="EnsemblFungi"/>
</dbReference>
<keyword evidence="3" id="KW-0963">Cytoplasm</keyword>
<evidence type="ECO:0000259" key="13">
    <source>
        <dbReference type="PROSITE" id="PS50067"/>
    </source>
</evidence>
<dbReference type="PANTHER" id="PTHR47972">
    <property type="entry name" value="KINESIN-LIKE PROTEIN KLP-3"/>
    <property type="match status" value="1"/>
</dbReference>
<feature type="region of interest" description="Disordered" evidence="12">
    <location>
        <begin position="249"/>
        <end position="271"/>
    </location>
</feature>
<feature type="compositionally biased region" description="Basic and acidic residues" evidence="12">
    <location>
        <begin position="249"/>
        <end position="266"/>
    </location>
</feature>
<dbReference type="GO" id="GO:0036449">
    <property type="term" value="C:microtubule minus-end"/>
    <property type="evidence" value="ECO:0007669"/>
    <property type="project" value="EnsemblFungi"/>
</dbReference>
<dbReference type="GO" id="GO:0001578">
    <property type="term" value="P:microtubule bundle formation"/>
    <property type="evidence" value="ECO:0007669"/>
    <property type="project" value="EnsemblFungi"/>
</dbReference>
<dbReference type="GO" id="GO:0000235">
    <property type="term" value="C:astral microtubule"/>
    <property type="evidence" value="ECO:0007669"/>
    <property type="project" value="EnsemblFungi"/>
</dbReference>
<dbReference type="GO" id="GO:0000742">
    <property type="term" value="P:karyogamy involved in conjugation with cellular fusion"/>
    <property type="evidence" value="ECO:0007669"/>
    <property type="project" value="EnsemblFungi"/>
</dbReference>
<dbReference type="PANTHER" id="PTHR47972:SF45">
    <property type="entry name" value="PROTEIN CLARET SEGREGATIONAL"/>
    <property type="match status" value="1"/>
</dbReference>
<dbReference type="PROSITE" id="PS00411">
    <property type="entry name" value="KINESIN_MOTOR_1"/>
    <property type="match status" value="1"/>
</dbReference>
<sequence length="713" mass="79249">MTRSKIPIGIKRKGAEEENRRVKARTDSATKPANGSSLPSSTHTTNTIRRRPLASTSKPPVSTVKRTTTSLNTSNTARTKTSVSSSSSSASSSSRAPATKPTTVIRRTLSSTSKTPATTTKRIAKPSSTNSTAEAKTNGSSTVTKKKRPAWDLRGKISDMEEQLLSNKERISELMDGMQGWEDKTANKETEARELRSKLTNVEAMLEAAKKSYEDEMAMMNESFKAKEDALDQEDSQSQQKLQSLQQEIERMRDETSDLERRREQSSTENTALRTTMDRTLNTLNQVEADLHMYRAKGEQVDIMLTDLQNTIDQLEKSHTETRNKVTDLGAKLLESEKIRRQKHNTIQELKGNIRVFCRVRPILESESDQHRMAKIDFHGSNPEIGDHSEKLELKEEVSSTLGKVSTKSYPFAFDKVFEPSCTQQECYEEISQLVQSALDGYNVCIFAYGQTGSGKTYTMQGPPRPNIESAGMIPRAVQQIYDVAQKLNDRNWSYSMEGQFLEIYNENLHDLLGDASTYGKIKHEIRHEKSGRTTVTDMTTVVLDSPAKVTSMLKKASQNRATGATNLNERSSRSHSVFMLRITGNNAVTKEHCSGVLNLIDLAGSERLALSGSTGDRLRETQAINKSLSCLGDVIHALANNREGGHVPYRNSKLTYLLQNSLGGNSKTLMFVNVSPLSEHFGETLCSLRFATKVNSCRIGTATRKVTRSSSS</sequence>